<dbReference type="FunCoup" id="A0A0H2SEX6">
    <property type="interactions" value="30"/>
</dbReference>
<feature type="region of interest" description="Disordered" evidence="2">
    <location>
        <begin position="1"/>
        <end position="109"/>
    </location>
</feature>
<accession>A0A0H2SEX6</accession>
<dbReference type="Proteomes" id="UP000053477">
    <property type="component" value="Unassembled WGS sequence"/>
</dbReference>
<organism evidence="4 5">
    <name type="scientific">Schizopora paradoxa</name>
    <dbReference type="NCBI Taxonomy" id="27342"/>
    <lineage>
        <taxon>Eukaryota</taxon>
        <taxon>Fungi</taxon>
        <taxon>Dikarya</taxon>
        <taxon>Basidiomycota</taxon>
        <taxon>Agaricomycotina</taxon>
        <taxon>Agaricomycetes</taxon>
        <taxon>Hymenochaetales</taxon>
        <taxon>Schizoporaceae</taxon>
        <taxon>Schizopora</taxon>
    </lineage>
</organism>
<dbReference type="EMBL" id="KQ085883">
    <property type="protein sequence ID" value="KLO20283.1"/>
    <property type="molecule type" value="Genomic_DNA"/>
</dbReference>
<evidence type="ECO:0000313" key="4">
    <source>
        <dbReference type="EMBL" id="KLO20283.1"/>
    </source>
</evidence>
<dbReference type="GO" id="GO:0005886">
    <property type="term" value="C:plasma membrane"/>
    <property type="evidence" value="ECO:0007669"/>
    <property type="project" value="TreeGrafter"/>
</dbReference>
<dbReference type="STRING" id="27342.A0A0H2SEX6"/>
<dbReference type="GO" id="GO:0005484">
    <property type="term" value="F:SNAP receptor activity"/>
    <property type="evidence" value="ECO:0007669"/>
    <property type="project" value="TreeGrafter"/>
</dbReference>
<feature type="domain" description="T-SNARE coiled-coil homology" evidence="3">
    <location>
        <begin position="284"/>
        <end position="346"/>
    </location>
</feature>
<evidence type="ECO:0000256" key="1">
    <source>
        <dbReference type="ARBA" id="ARBA00009480"/>
    </source>
</evidence>
<dbReference type="PANTHER" id="PTHR19305">
    <property type="entry name" value="SYNAPTOSOMAL ASSOCIATED PROTEIN"/>
    <property type="match status" value="1"/>
</dbReference>
<feature type="compositionally biased region" description="Gly residues" evidence="2">
    <location>
        <begin position="50"/>
        <end position="64"/>
    </location>
</feature>
<proteinExistence type="inferred from homology"/>
<reference evidence="4 5" key="1">
    <citation type="submission" date="2015-04" db="EMBL/GenBank/DDBJ databases">
        <title>Complete genome sequence of Schizopora paradoxa KUC8140, a cosmopolitan wood degrader in East Asia.</title>
        <authorList>
            <consortium name="DOE Joint Genome Institute"/>
            <person name="Min B."/>
            <person name="Park H."/>
            <person name="Jang Y."/>
            <person name="Kim J.-J."/>
            <person name="Kim K.H."/>
            <person name="Pangilinan J."/>
            <person name="Lipzen A."/>
            <person name="Riley R."/>
            <person name="Grigoriev I.V."/>
            <person name="Spatafora J.W."/>
            <person name="Choi I.-G."/>
        </authorList>
    </citation>
    <scope>NUCLEOTIDE SEQUENCE [LARGE SCALE GENOMIC DNA]</scope>
    <source>
        <strain evidence="4 5">KUC8140</strain>
    </source>
</reference>
<dbReference type="GO" id="GO:0031201">
    <property type="term" value="C:SNARE complex"/>
    <property type="evidence" value="ECO:0007669"/>
    <property type="project" value="TreeGrafter"/>
</dbReference>
<dbReference type="AlphaFoldDB" id="A0A0H2SEX6"/>
<dbReference type="OrthoDB" id="18679at2759"/>
<dbReference type="SUPFAM" id="SSF58038">
    <property type="entry name" value="SNARE fusion complex"/>
    <property type="match status" value="2"/>
</dbReference>
<dbReference type="InParanoid" id="A0A0H2SEX6"/>
<evidence type="ECO:0000259" key="3">
    <source>
        <dbReference type="PROSITE" id="PS50192"/>
    </source>
</evidence>
<name>A0A0H2SEX6_9AGAM</name>
<keyword evidence="5" id="KW-1185">Reference proteome</keyword>
<dbReference type="GO" id="GO:0006887">
    <property type="term" value="P:exocytosis"/>
    <property type="evidence" value="ECO:0007669"/>
    <property type="project" value="TreeGrafter"/>
</dbReference>
<gene>
    <name evidence="4" type="ORF">SCHPADRAFT_898312</name>
</gene>
<evidence type="ECO:0000313" key="5">
    <source>
        <dbReference type="Proteomes" id="UP000053477"/>
    </source>
</evidence>
<protein>
    <recommendedName>
        <fullName evidence="3">t-SNARE coiled-coil homology domain-containing protein</fullName>
    </recommendedName>
</protein>
<dbReference type="Gene3D" id="1.20.5.110">
    <property type="match status" value="2"/>
</dbReference>
<evidence type="ECO:0000256" key="2">
    <source>
        <dbReference type="SAM" id="MobiDB-lite"/>
    </source>
</evidence>
<feature type="compositionally biased region" description="Basic and acidic residues" evidence="2">
    <location>
        <begin position="265"/>
        <end position="275"/>
    </location>
</feature>
<dbReference type="PROSITE" id="PS50192">
    <property type="entry name" value="T_SNARE"/>
    <property type="match status" value="1"/>
</dbReference>
<dbReference type="GO" id="GO:0019905">
    <property type="term" value="F:syntaxin binding"/>
    <property type="evidence" value="ECO:0007669"/>
    <property type="project" value="TreeGrafter"/>
</dbReference>
<dbReference type="GO" id="GO:0006906">
    <property type="term" value="P:vesicle fusion"/>
    <property type="evidence" value="ECO:0007669"/>
    <property type="project" value="TreeGrafter"/>
</dbReference>
<dbReference type="PANTHER" id="PTHR19305:SF9">
    <property type="entry name" value="SYNAPTOSOMAL-ASSOCIATED PROTEIN 29"/>
    <property type="match status" value="1"/>
</dbReference>
<feature type="compositionally biased region" description="Basic and acidic residues" evidence="2">
    <location>
        <begin position="15"/>
        <end position="33"/>
    </location>
</feature>
<dbReference type="InterPro" id="IPR000727">
    <property type="entry name" value="T_SNARE_dom"/>
</dbReference>
<feature type="region of interest" description="Disordered" evidence="2">
    <location>
        <begin position="236"/>
        <end position="287"/>
    </location>
</feature>
<sequence>MSWFKKKDKPLIPPVEEKKDDYARRPAYRREDSTSSAQSRPPYGDRAASGGEGVTGGYGRYGGSRGEDDGYSEARNNLFAGAKKVEPGQGGRSRFAGFNSGQDLEDDDDVETIKTKTKSVNSDTLQISRDALRTVKDTTIIAEETRRKLIDQTEALAGMERSLDVSKGHNSRAEDHVHDINQFNKSIFNPAVTWNKTKKREAQEEKMRLRHEDELADRERNRLLLRDASRRAGEIDAYDDRQDDGEGLSGGYGYGRRNLTQTQMDQRKAERKKYQVGDAGASDDELEDELENNLDEISQMTMRLKSIATMQGEELRSQMPLIERLEEKTVNEEARISRNTRRLDRIK</sequence>
<comment type="similarity">
    <text evidence="1">Belongs to the SNAP-25 family.</text>
</comment>